<keyword evidence="5" id="KW-1278">Translocase</keyword>
<dbReference type="GO" id="GO:0005524">
    <property type="term" value="F:ATP binding"/>
    <property type="evidence" value="ECO:0007669"/>
    <property type="project" value="UniProtKB-UniRule"/>
</dbReference>
<dbReference type="PRINTS" id="PR00941">
    <property type="entry name" value="CDATPASE"/>
</dbReference>
<proteinExistence type="inferred from homology"/>
<comment type="subcellular location">
    <subcellularLocation>
        <location evidence="10">Cell membrane</location>
    </subcellularLocation>
    <subcellularLocation>
        <location evidence="1">Membrane</location>
    </subcellularLocation>
</comment>
<reference evidence="14" key="1">
    <citation type="submission" date="2016-10" db="EMBL/GenBank/DDBJ databases">
        <authorList>
            <person name="Varghese N."/>
            <person name="Submissions S."/>
        </authorList>
    </citation>
    <scope>NUCLEOTIDE SEQUENCE [LARGE SCALE GENOMIC DNA]</scope>
    <source>
        <strain evidence="14">DSM 24740</strain>
    </source>
</reference>
<dbReference type="InterPro" id="IPR001757">
    <property type="entry name" value="P_typ_ATPase"/>
</dbReference>
<dbReference type="Gene3D" id="3.40.1110.10">
    <property type="entry name" value="Calcium-transporting ATPase, cytoplasmic domain N"/>
    <property type="match status" value="1"/>
</dbReference>
<dbReference type="GO" id="GO:0005886">
    <property type="term" value="C:plasma membrane"/>
    <property type="evidence" value="ECO:0007669"/>
    <property type="project" value="UniProtKB-SubCell"/>
</dbReference>
<evidence type="ECO:0000256" key="8">
    <source>
        <dbReference type="ARBA" id="ARBA00039097"/>
    </source>
</evidence>
<keyword evidence="10" id="KW-1003">Cell membrane</keyword>
<keyword evidence="10" id="KW-0067">ATP-binding</keyword>
<evidence type="ECO:0000256" key="4">
    <source>
        <dbReference type="ARBA" id="ARBA00022723"/>
    </source>
</evidence>
<gene>
    <name evidence="13" type="ORF">SAMN05444359_11213</name>
</gene>
<feature type="transmembrane region" description="Helical" evidence="10">
    <location>
        <begin position="432"/>
        <end position="451"/>
    </location>
</feature>
<evidence type="ECO:0000259" key="12">
    <source>
        <dbReference type="Pfam" id="PF00122"/>
    </source>
</evidence>
<keyword evidence="10" id="KW-0547">Nucleotide-binding</keyword>
<dbReference type="STRING" id="478744.SAMN05444359_11213"/>
<dbReference type="CDD" id="cd07551">
    <property type="entry name" value="P-type_ATPase_HM_ZosA_PfeT-like"/>
    <property type="match status" value="1"/>
</dbReference>
<comment type="similarity">
    <text evidence="2 10">Belongs to the cation transport ATPase (P-type) (TC 3.A.3) family. Type IB subfamily.</text>
</comment>
<dbReference type="GO" id="GO:0016887">
    <property type="term" value="F:ATP hydrolysis activity"/>
    <property type="evidence" value="ECO:0007669"/>
    <property type="project" value="InterPro"/>
</dbReference>
<dbReference type="InterPro" id="IPR051014">
    <property type="entry name" value="Cation_Transport_ATPase_IB"/>
</dbReference>
<accession>A0A1H9H4D1</accession>
<evidence type="ECO:0000256" key="9">
    <source>
        <dbReference type="ARBA" id="ARBA00047308"/>
    </source>
</evidence>
<dbReference type="InterPro" id="IPR023298">
    <property type="entry name" value="ATPase_P-typ_TM_dom_sf"/>
</dbReference>
<evidence type="ECO:0000256" key="7">
    <source>
        <dbReference type="ARBA" id="ARBA00023136"/>
    </source>
</evidence>
<evidence type="ECO:0000256" key="6">
    <source>
        <dbReference type="ARBA" id="ARBA00022989"/>
    </source>
</evidence>
<dbReference type="InterPro" id="IPR036412">
    <property type="entry name" value="HAD-like_sf"/>
</dbReference>
<comment type="catalytic activity">
    <reaction evidence="9">
        <text>Zn(2+)(in) + ATP + H2O = Zn(2+)(out) + ADP + phosphate + H(+)</text>
        <dbReference type="Rhea" id="RHEA:20621"/>
        <dbReference type="ChEBI" id="CHEBI:15377"/>
        <dbReference type="ChEBI" id="CHEBI:15378"/>
        <dbReference type="ChEBI" id="CHEBI:29105"/>
        <dbReference type="ChEBI" id="CHEBI:30616"/>
        <dbReference type="ChEBI" id="CHEBI:43474"/>
        <dbReference type="ChEBI" id="CHEBI:456216"/>
        <dbReference type="EC" id="7.2.2.12"/>
    </reaction>
</comment>
<dbReference type="InterPro" id="IPR044492">
    <property type="entry name" value="P_typ_ATPase_HD_dom"/>
</dbReference>
<evidence type="ECO:0000256" key="3">
    <source>
        <dbReference type="ARBA" id="ARBA00022692"/>
    </source>
</evidence>
<evidence type="ECO:0000313" key="14">
    <source>
        <dbReference type="Proteomes" id="UP000199021"/>
    </source>
</evidence>
<dbReference type="Gene3D" id="2.70.150.10">
    <property type="entry name" value="Calcium-transporting ATPase, cytoplasmic transduction domain A"/>
    <property type="match status" value="1"/>
</dbReference>
<dbReference type="SUPFAM" id="SSF56784">
    <property type="entry name" value="HAD-like"/>
    <property type="match status" value="1"/>
</dbReference>
<evidence type="ECO:0000256" key="2">
    <source>
        <dbReference type="ARBA" id="ARBA00006024"/>
    </source>
</evidence>
<protein>
    <recommendedName>
        <fullName evidence="8">P-type Zn(2+) transporter</fullName>
        <ecNumber evidence="8">7.2.2.12</ecNumber>
    </recommendedName>
</protein>
<dbReference type="InParanoid" id="A0A1H9H4D1"/>
<evidence type="ECO:0000313" key="13">
    <source>
        <dbReference type="EMBL" id="SEQ57214.1"/>
    </source>
</evidence>
<dbReference type="RefSeq" id="WP_090168672.1">
    <property type="nucleotide sequence ID" value="NZ_FOFB01000012.1"/>
</dbReference>
<dbReference type="SUPFAM" id="SSF81653">
    <property type="entry name" value="Calcium ATPase, transduction domain A"/>
    <property type="match status" value="1"/>
</dbReference>
<dbReference type="InterPro" id="IPR008250">
    <property type="entry name" value="ATPase_P-typ_transduc_dom_A_sf"/>
</dbReference>
<dbReference type="OrthoDB" id="1521937at2"/>
<dbReference type="SUPFAM" id="SSF81665">
    <property type="entry name" value="Calcium ATPase, transmembrane domain M"/>
    <property type="match status" value="1"/>
</dbReference>
<feature type="domain" description="P-type ATPase A" evidence="12">
    <location>
        <begin position="298"/>
        <end position="413"/>
    </location>
</feature>
<evidence type="ECO:0000256" key="10">
    <source>
        <dbReference type="RuleBase" id="RU362081"/>
    </source>
</evidence>
<dbReference type="Gene3D" id="3.30.70.100">
    <property type="match status" value="2"/>
</dbReference>
<organism evidence="13 14">
    <name type="scientific">Neolewinella agarilytica</name>
    <dbReference type="NCBI Taxonomy" id="478744"/>
    <lineage>
        <taxon>Bacteria</taxon>
        <taxon>Pseudomonadati</taxon>
        <taxon>Bacteroidota</taxon>
        <taxon>Saprospiria</taxon>
        <taxon>Saprospirales</taxon>
        <taxon>Lewinellaceae</taxon>
        <taxon>Neolewinella</taxon>
    </lineage>
</organism>
<dbReference type="Gene3D" id="1.20.1110.10">
    <property type="entry name" value="Calcium-transporting ATPase, transmembrane domain"/>
    <property type="match status" value="1"/>
</dbReference>
<keyword evidence="4 10" id="KW-0479">Metal-binding</keyword>
<dbReference type="InterPro" id="IPR018303">
    <property type="entry name" value="ATPase_P-typ_P_site"/>
</dbReference>
<keyword evidence="3 10" id="KW-0812">Transmembrane</keyword>
<dbReference type="SFLD" id="SFLDF00027">
    <property type="entry name" value="p-type_atpase"/>
    <property type="match status" value="1"/>
</dbReference>
<evidence type="ECO:0000256" key="1">
    <source>
        <dbReference type="ARBA" id="ARBA00004370"/>
    </source>
</evidence>
<dbReference type="Pfam" id="PF00702">
    <property type="entry name" value="Hydrolase"/>
    <property type="match status" value="1"/>
</dbReference>
<dbReference type="InterPro" id="IPR027256">
    <property type="entry name" value="P-typ_ATPase_IB"/>
</dbReference>
<dbReference type="NCBIfam" id="TIGR01494">
    <property type="entry name" value="ATPase_P-type"/>
    <property type="match status" value="1"/>
</dbReference>
<dbReference type="SFLD" id="SFLDS00003">
    <property type="entry name" value="Haloacid_Dehalogenase"/>
    <property type="match status" value="1"/>
</dbReference>
<evidence type="ECO:0000256" key="11">
    <source>
        <dbReference type="SAM" id="MobiDB-lite"/>
    </source>
</evidence>
<dbReference type="PANTHER" id="PTHR48085:SF5">
    <property type="entry name" value="CADMIUM_ZINC-TRANSPORTING ATPASE HMA4-RELATED"/>
    <property type="match status" value="1"/>
</dbReference>
<dbReference type="Gene3D" id="3.40.50.1000">
    <property type="entry name" value="HAD superfamily/HAD-like"/>
    <property type="match status" value="1"/>
</dbReference>
<dbReference type="InterPro" id="IPR023214">
    <property type="entry name" value="HAD_sf"/>
</dbReference>
<keyword evidence="14" id="KW-1185">Reference proteome</keyword>
<dbReference type="Proteomes" id="UP000199021">
    <property type="component" value="Unassembled WGS sequence"/>
</dbReference>
<feature type="transmembrane region" description="Helical" evidence="10">
    <location>
        <begin position="804"/>
        <end position="823"/>
    </location>
</feature>
<dbReference type="SFLD" id="SFLDG00002">
    <property type="entry name" value="C1.7:_P-type_atpase_like"/>
    <property type="match status" value="1"/>
</dbReference>
<dbReference type="FunCoup" id="A0A1H9H4D1">
    <property type="interactions" value="40"/>
</dbReference>
<dbReference type="GO" id="GO:0046872">
    <property type="term" value="F:metal ion binding"/>
    <property type="evidence" value="ECO:0007669"/>
    <property type="project" value="UniProtKB-KW"/>
</dbReference>
<dbReference type="Pfam" id="PF00122">
    <property type="entry name" value="E1-E2_ATPase"/>
    <property type="match status" value="1"/>
</dbReference>
<dbReference type="GO" id="GO:0016463">
    <property type="term" value="F:P-type zinc transporter activity"/>
    <property type="evidence" value="ECO:0007669"/>
    <property type="project" value="UniProtKB-EC"/>
</dbReference>
<dbReference type="PANTHER" id="PTHR48085">
    <property type="entry name" value="CADMIUM/ZINC-TRANSPORTING ATPASE HMA2-RELATED"/>
    <property type="match status" value="1"/>
</dbReference>
<dbReference type="EMBL" id="FOFB01000012">
    <property type="protein sequence ID" value="SEQ57214.1"/>
    <property type="molecule type" value="Genomic_DNA"/>
</dbReference>
<keyword evidence="7 10" id="KW-0472">Membrane</keyword>
<sequence length="826" mass="87444">MSKLELDLPVLLPEVPDERDQCVTRLLSALNAEGGIEKAHLKTGTSPQVCIHYDPDQVALEKVKAIARRAGAEITERYHHLLLDVTGIRHQRHARQVGEKIGKANGVIEAVVSGAGVARVEYDTTLTDENAVISAIRQTDIRILSDATAERSDDHAGHDHGPGEHGKEKHGAGDGHNHDHGGIFGENTELYFAIGSGVFWLVGLILSFLGGVPELVSTVLFVIAILMGGYFILIEAIQTIRQGKFEIDFLMLVAAAGACALGEFQEAALLLFLFSIGHALENYAMGRARKSIEALSDLAPPTALVKRNGATTEVGVEELMVGDVIVVRPNSKIAADGVIVSGTSAVDQAPITGESVPVDKLPVSDPEAEVDLDTLPAEHRAFAGTINGSSPLEIRVLKLAGDSTLSRLVTLVKEAETQQSPTQQLTDKFERYFVPAVIGLVFLLLFAFLVIDEPFSKSFYRAMAVLVAASPCALAISTPSAVLAGVARAARQGVLIKGGRPLEDLGGITALAFDKTGTLTEGKPRLTEVIASGEATESELLTVAIAVEELSDHPLAAAIVTGGKERLGNKTTNFPSAENLEALTARGVKATVAGKTVHIGNRRLFRELTGQEIPTDIDQQMAKLEDTGNTAMIVHQDNRYLGIIAVMDVARPEAKATLAALKEIGIKKMVMLTGDHQKVADAVAADIGITDPLGSLLPEDKVAAIERLRAEEGMVAMIGDGVNDAPAMAKSTVGIAMGAAGSDVALETADVALMADRLDNLPFAIGLSRMAKRIIRQNLVMSLGMVIILIPLTLLGIAEIGPAVIAHEGSTLVVVGNALRLLAYKR</sequence>
<feature type="transmembrane region" description="Helical" evidence="10">
    <location>
        <begin position="779"/>
        <end position="798"/>
    </location>
</feature>
<dbReference type="NCBIfam" id="TIGR01525">
    <property type="entry name" value="ATPase-IB_hvy"/>
    <property type="match status" value="1"/>
</dbReference>
<name>A0A1H9H4D1_9BACT</name>
<dbReference type="AlphaFoldDB" id="A0A1H9H4D1"/>
<evidence type="ECO:0000256" key="5">
    <source>
        <dbReference type="ARBA" id="ARBA00022967"/>
    </source>
</evidence>
<feature type="transmembrane region" description="Helical" evidence="10">
    <location>
        <begin position="215"/>
        <end position="233"/>
    </location>
</feature>
<dbReference type="PROSITE" id="PS00154">
    <property type="entry name" value="ATPASE_E1_E2"/>
    <property type="match status" value="1"/>
</dbReference>
<feature type="transmembrane region" description="Helical" evidence="10">
    <location>
        <begin position="190"/>
        <end position="209"/>
    </location>
</feature>
<keyword evidence="6 10" id="KW-1133">Transmembrane helix</keyword>
<dbReference type="InterPro" id="IPR023299">
    <property type="entry name" value="ATPase_P-typ_cyto_dom_N"/>
</dbReference>
<feature type="transmembrane region" description="Helical" evidence="10">
    <location>
        <begin position="463"/>
        <end position="487"/>
    </location>
</feature>
<dbReference type="PRINTS" id="PR00119">
    <property type="entry name" value="CATATPASE"/>
</dbReference>
<dbReference type="InterPro" id="IPR059000">
    <property type="entry name" value="ATPase_P-type_domA"/>
</dbReference>
<feature type="region of interest" description="Disordered" evidence="11">
    <location>
        <begin position="148"/>
        <end position="179"/>
    </location>
</feature>
<dbReference type="EC" id="7.2.2.12" evidence="8"/>